<name>A0ACA9RBG5_9GLOM</name>
<gene>
    <name evidence="1" type="ORF">RPERSI_LOCUS18319</name>
</gene>
<dbReference type="EMBL" id="CAJVQC010048330">
    <property type="protein sequence ID" value="CAG8786065.1"/>
    <property type="molecule type" value="Genomic_DNA"/>
</dbReference>
<reference evidence="1" key="1">
    <citation type="submission" date="2021-06" db="EMBL/GenBank/DDBJ databases">
        <authorList>
            <person name="Kallberg Y."/>
            <person name="Tangrot J."/>
            <person name="Rosling A."/>
        </authorList>
    </citation>
    <scope>NUCLEOTIDE SEQUENCE</scope>
    <source>
        <strain evidence="1">MA461A</strain>
    </source>
</reference>
<comment type="caution">
    <text evidence="1">The sequence shown here is derived from an EMBL/GenBank/DDBJ whole genome shotgun (WGS) entry which is preliminary data.</text>
</comment>
<evidence type="ECO:0000313" key="2">
    <source>
        <dbReference type="Proteomes" id="UP000789920"/>
    </source>
</evidence>
<keyword evidence="2" id="KW-1185">Reference proteome</keyword>
<feature type="non-terminal residue" evidence="1">
    <location>
        <position position="166"/>
    </location>
</feature>
<accession>A0ACA9RBG5</accession>
<proteinExistence type="predicted"/>
<protein>
    <submittedName>
        <fullName evidence="1">35944_t:CDS:1</fullName>
    </submittedName>
</protein>
<sequence>MALNFQKQTTGTPLHTNSPFPDSRSQDMLTKLSSQPFFIAHENSIPTALSSTISPTPSTSCKNNGSTILASESLHKNSLFIRDSISDNIPDSVSDNIPDKIPSLSTPIDNIRPLSRLNDKIDKIITNQPLQPTPTDITSRQPPKIPNDNIDNTITNQPLPTSANIK</sequence>
<evidence type="ECO:0000313" key="1">
    <source>
        <dbReference type="EMBL" id="CAG8786065.1"/>
    </source>
</evidence>
<organism evidence="1 2">
    <name type="scientific">Racocetra persica</name>
    <dbReference type="NCBI Taxonomy" id="160502"/>
    <lineage>
        <taxon>Eukaryota</taxon>
        <taxon>Fungi</taxon>
        <taxon>Fungi incertae sedis</taxon>
        <taxon>Mucoromycota</taxon>
        <taxon>Glomeromycotina</taxon>
        <taxon>Glomeromycetes</taxon>
        <taxon>Diversisporales</taxon>
        <taxon>Gigasporaceae</taxon>
        <taxon>Racocetra</taxon>
    </lineage>
</organism>
<dbReference type="Proteomes" id="UP000789920">
    <property type="component" value="Unassembled WGS sequence"/>
</dbReference>